<dbReference type="Proteomes" id="UP000225182">
    <property type="component" value="Unassembled WGS sequence"/>
</dbReference>
<evidence type="ECO:0000313" key="2">
    <source>
        <dbReference type="EMBL" id="PFN19008.1"/>
    </source>
</evidence>
<protein>
    <submittedName>
        <fullName evidence="2">Uncharacterized protein</fullName>
    </submittedName>
</protein>
<organism evidence="2 3">
    <name type="scientific">Bacillus cereus</name>
    <dbReference type="NCBI Taxonomy" id="1396"/>
    <lineage>
        <taxon>Bacteria</taxon>
        <taxon>Bacillati</taxon>
        <taxon>Bacillota</taxon>
        <taxon>Bacilli</taxon>
        <taxon>Bacillales</taxon>
        <taxon>Bacillaceae</taxon>
        <taxon>Bacillus</taxon>
        <taxon>Bacillus cereus group</taxon>
    </lineage>
</organism>
<keyword evidence="1" id="KW-0812">Transmembrane</keyword>
<keyword evidence="1" id="KW-0472">Membrane</keyword>
<feature type="transmembrane region" description="Helical" evidence="1">
    <location>
        <begin position="7"/>
        <end position="29"/>
    </location>
</feature>
<dbReference type="RefSeq" id="WP_098542133.1">
    <property type="nucleotide sequence ID" value="NZ_NUYN01000047.1"/>
</dbReference>
<name>A0A2B1K6B5_BACCE</name>
<reference evidence="2 3" key="1">
    <citation type="submission" date="2017-09" db="EMBL/GenBank/DDBJ databases">
        <title>Large-scale bioinformatics analysis of Bacillus genomes uncovers conserved roles of natural products in bacterial physiology.</title>
        <authorList>
            <consortium name="Agbiome Team Llc"/>
            <person name="Bleich R.M."/>
            <person name="Grubbs K.J."/>
            <person name="Santa Maria K.C."/>
            <person name="Allen S.E."/>
            <person name="Farag S."/>
            <person name="Shank E.A."/>
            <person name="Bowers A."/>
        </authorList>
    </citation>
    <scope>NUCLEOTIDE SEQUENCE [LARGE SCALE GENOMIC DNA]</scope>
    <source>
        <strain evidence="2 3">AFS076905</strain>
    </source>
</reference>
<accession>A0A2B1K6B5</accession>
<feature type="transmembrane region" description="Helical" evidence="1">
    <location>
        <begin position="35"/>
        <end position="53"/>
    </location>
</feature>
<sequence>MVIIQAIIKIIFKIVGLLLVILGQGLILLATISGFLVNIITGFLFLLAIIFTFSDANLGQKVFVWGMTIIVGAIATNIYTIPERLVNTGTYLMDYEF</sequence>
<dbReference type="AlphaFoldDB" id="A0A2B1K6B5"/>
<proteinExistence type="predicted"/>
<dbReference type="EMBL" id="NUYN01000047">
    <property type="protein sequence ID" value="PFN19008.1"/>
    <property type="molecule type" value="Genomic_DNA"/>
</dbReference>
<keyword evidence="1" id="KW-1133">Transmembrane helix</keyword>
<evidence type="ECO:0000313" key="3">
    <source>
        <dbReference type="Proteomes" id="UP000225182"/>
    </source>
</evidence>
<comment type="caution">
    <text evidence="2">The sequence shown here is derived from an EMBL/GenBank/DDBJ whole genome shotgun (WGS) entry which is preliminary data.</text>
</comment>
<feature type="transmembrane region" description="Helical" evidence="1">
    <location>
        <begin position="62"/>
        <end position="81"/>
    </location>
</feature>
<gene>
    <name evidence="2" type="ORF">COJ50_24890</name>
</gene>
<evidence type="ECO:0000256" key="1">
    <source>
        <dbReference type="SAM" id="Phobius"/>
    </source>
</evidence>